<dbReference type="Pfam" id="PF00005">
    <property type="entry name" value="ABC_tran"/>
    <property type="match status" value="2"/>
</dbReference>
<dbReference type="Proteomes" id="UP000594468">
    <property type="component" value="Chromosome"/>
</dbReference>
<dbReference type="CDD" id="cd03221">
    <property type="entry name" value="ABCF_EF-3"/>
    <property type="match status" value="2"/>
</dbReference>
<dbReference type="AlphaFoldDB" id="A0A7S8EAT1"/>
<dbReference type="InterPro" id="IPR017871">
    <property type="entry name" value="ABC_transporter-like_CS"/>
</dbReference>
<dbReference type="EMBL" id="CP062983">
    <property type="protein sequence ID" value="QPC83516.1"/>
    <property type="molecule type" value="Genomic_DNA"/>
</dbReference>
<dbReference type="SUPFAM" id="SSF52540">
    <property type="entry name" value="P-loop containing nucleoside triphosphate hydrolases"/>
    <property type="match status" value="2"/>
</dbReference>
<dbReference type="PANTHER" id="PTHR42855:SF2">
    <property type="entry name" value="DRUG RESISTANCE ABC TRANSPORTER,ATP-BINDING PROTEIN"/>
    <property type="match status" value="1"/>
</dbReference>
<sequence>MLQVSKLSQRFAGAMDYTLKDVSFVVNAGERLGVVGPNGSGKSTLLKCITGELTPDSGSVQLQTGARLSYLAQGLTLDDETTLYHALFPQAVALQAAEAEIERLSVAMAEGDEMDMDAYSVALERLSMLADIIDEGAAVRTLAELNLDVGLDWPVGALSGGQKTRLMLARALLSKPQLLVLDEPTNHLDVHALDWLENWLQHFGGAVVIVSHDRSFLDRIATHILALDADTHTARYLAGNYTHYLETIAYERDQQWSQWRDQEVEIERMKQDVQRVMDRANKKEASTQHDFHRARAKQLMRKAKARETRLERYIESEDRVEKPQQNWDVKIDFDQMPRAYGEVVVLEDAAIGYDKPLITGIDAIVQGEDRIAIMGPNGAGKSTLVKTIMGELAPLSGIVRLGGGVKAGYLAQEQDILTPEETPLTTLQNAVTMSETDARSFLHFFLFVGDDALRRNALLSYGERARLMLALLVARGCNLLVLDEPLNHLDLTSREQFEQALQNYPGALLVVSHDRWFMEHVATQIWQIGDGAFKIDYPIRELQ</sequence>
<proteinExistence type="predicted"/>
<dbReference type="RefSeq" id="WP_195171583.1">
    <property type="nucleotide sequence ID" value="NZ_CP062983.1"/>
</dbReference>
<keyword evidence="1" id="KW-0547">Nucleotide-binding</keyword>
<dbReference type="InterPro" id="IPR027417">
    <property type="entry name" value="P-loop_NTPase"/>
</dbReference>
<reference evidence="4 5" key="1">
    <citation type="submission" date="2020-02" db="EMBL/GenBank/DDBJ databases">
        <authorList>
            <person name="Zheng R.K."/>
            <person name="Sun C.M."/>
        </authorList>
    </citation>
    <scope>NUCLEOTIDE SEQUENCE [LARGE SCALE GENOMIC DNA]</scope>
    <source>
        <strain evidence="5">rifampicinis</strain>
    </source>
</reference>
<dbReference type="PROSITE" id="PS50893">
    <property type="entry name" value="ABC_TRANSPORTER_2"/>
    <property type="match status" value="2"/>
</dbReference>
<dbReference type="InterPro" id="IPR003593">
    <property type="entry name" value="AAA+_ATPase"/>
</dbReference>
<evidence type="ECO:0000256" key="1">
    <source>
        <dbReference type="ARBA" id="ARBA00022741"/>
    </source>
</evidence>
<accession>A0A7S8EAT1</accession>
<evidence type="ECO:0000313" key="4">
    <source>
        <dbReference type="EMBL" id="QPC83516.1"/>
    </source>
</evidence>
<evidence type="ECO:0000256" key="2">
    <source>
        <dbReference type="ARBA" id="ARBA00022840"/>
    </source>
</evidence>
<dbReference type="PROSITE" id="PS00211">
    <property type="entry name" value="ABC_TRANSPORTER_1"/>
    <property type="match status" value="2"/>
</dbReference>
<dbReference type="FunFam" id="3.40.50.300:FF:000011">
    <property type="entry name" value="Putative ABC transporter ATP-binding component"/>
    <property type="match status" value="1"/>
</dbReference>
<dbReference type="InterPro" id="IPR003439">
    <property type="entry name" value="ABC_transporter-like_ATP-bd"/>
</dbReference>
<name>A0A7S8EAT1_9CHLR</name>
<dbReference type="PANTHER" id="PTHR42855">
    <property type="entry name" value="ABC TRANSPORTER ATP-BINDING SUBUNIT"/>
    <property type="match status" value="1"/>
</dbReference>
<gene>
    <name evidence="4" type="ORF">G4Y79_03790</name>
</gene>
<feature type="domain" description="ABC transporter" evidence="3">
    <location>
        <begin position="331"/>
        <end position="543"/>
    </location>
</feature>
<protein>
    <submittedName>
        <fullName evidence="4">ABC-F family ATP-binding cassette domain-containing protein</fullName>
    </submittedName>
</protein>
<evidence type="ECO:0000259" key="3">
    <source>
        <dbReference type="PROSITE" id="PS50893"/>
    </source>
</evidence>
<dbReference type="InterPro" id="IPR051309">
    <property type="entry name" value="ABCF_ATPase"/>
</dbReference>
<dbReference type="KEGG" id="pmet:G4Y79_03790"/>
<keyword evidence="2 4" id="KW-0067">ATP-binding</keyword>
<dbReference type="SMART" id="SM00382">
    <property type="entry name" value="AAA"/>
    <property type="match status" value="2"/>
</dbReference>
<keyword evidence="5" id="KW-1185">Reference proteome</keyword>
<dbReference type="NCBIfam" id="NF000355">
    <property type="entry name" value="ribo_prot_ABC_F"/>
    <property type="match status" value="1"/>
</dbReference>
<evidence type="ECO:0000313" key="5">
    <source>
        <dbReference type="Proteomes" id="UP000594468"/>
    </source>
</evidence>
<dbReference type="Gene3D" id="3.40.50.300">
    <property type="entry name" value="P-loop containing nucleotide triphosphate hydrolases"/>
    <property type="match status" value="2"/>
</dbReference>
<dbReference type="GO" id="GO:0005524">
    <property type="term" value="F:ATP binding"/>
    <property type="evidence" value="ECO:0007669"/>
    <property type="project" value="UniProtKB-KW"/>
</dbReference>
<organism evidence="4 5">
    <name type="scientific">Phototrophicus methaneseepsis</name>
    <dbReference type="NCBI Taxonomy" id="2710758"/>
    <lineage>
        <taxon>Bacteria</taxon>
        <taxon>Bacillati</taxon>
        <taxon>Chloroflexota</taxon>
        <taxon>Candidatus Thermofontia</taxon>
        <taxon>Phototrophicales</taxon>
        <taxon>Phototrophicaceae</taxon>
        <taxon>Phototrophicus</taxon>
    </lineage>
</organism>
<feature type="domain" description="ABC transporter" evidence="3">
    <location>
        <begin position="2"/>
        <end position="254"/>
    </location>
</feature>
<dbReference type="GO" id="GO:0016887">
    <property type="term" value="F:ATP hydrolysis activity"/>
    <property type="evidence" value="ECO:0007669"/>
    <property type="project" value="InterPro"/>
</dbReference>